<reference evidence="2 3" key="1">
    <citation type="submission" date="2016-06" db="EMBL/GenBank/DDBJ databases">
        <title>Evolution of pathogenesis and genome organization in the Tremellales.</title>
        <authorList>
            <person name="Cuomo C."/>
            <person name="Litvintseva A."/>
            <person name="Heitman J."/>
            <person name="Chen Y."/>
            <person name="Sun S."/>
            <person name="Springer D."/>
            <person name="Dromer F."/>
            <person name="Young S."/>
            <person name="Zeng Q."/>
            <person name="Chapman S."/>
            <person name="Gujja S."/>
            <person name="Saif S."/>
            <person name="Birren B."/>
        </authorList>
    </citation>
    <scope>NUCLEOTIDE SEQUENCE [LARGE SCALE GENOMIC DNA]</scope>
    <source>
        <strain evidence="2 3">ATCC 28783</strain>
    </source>
</reference>
<feature type="compositionally biased region" description="Polar residues" evidence="1">
    <location>
        <begin position="227"/>
        <end position="238"/>
    </location>
</feature>
<dbReference type="EMBL" id="SDIL01000001">
    <property type="protein sequence ID" value="RXK42650.1"/>
    <property type="molecule type" value="Genomic_DNA"/>
</dbReference>
<keyword evidence="3" id="KW-1185">Reference proteome</keyword>
<dbReference type="InParanoid" id="A0A4Q1BWW4"/>
<feature type="region of interest" description="Disordered" evidence="1">
    <location>
        <begin position="83"/>
        <end position="145"/>
    </location>
</feature>
<proteinExistence type="predicted"/>
<feature type="region of interest" description="Disordered" evidence="1">
    <location>
        <begin position="168"/>
        <end position="238"/>
    </location>
</feature>
<protein>
    <submittedName>
        <fullName evidence="2">Uncharacterized protein</fullName>
    </submittedName>
</protein>
<feature type="compositionally biased region" description="Polar residues" evidence="1">
    <location>
        <begin position="170"/>
        <end position="179"/>
    </location>
</feature>
<dbReference type="Proteomes" id="UP000289152">
    <property type="component" value="Unassembled WGS sequence"/>
</dbReference>
<gene>
    <name evidence="2" type="ORF">M231_00204</name>
</gene>
<name>A0A4Q1BWW4_TREME</name>
<comment type="caution">
    <text evidence="2">The sequence shown here is derived from an EMBL/GenBank/DDBJ whole genome shotgun (WGS) entry which is preliminary data.</text>
</comment>
<evidence type="ECO:0000313" key="3">
    <source>
        <dbReference type="Proteomes" id="UP000289152"/>
    </source>
</evidence>
<accession>A0A4Q1BWW4</accession>
<dbReference type="AlphaFoldDB" id="A0A4Q1BWW4"/>
<sequence>MPRPSTFGPLLMYHHTHITHSVPPLMRIKDEAYSSSRLFAAAGGPPNATSTATCPQIAPRTFPMVPTSVHGVTSRRAGGRILESTHRGNSPAQISPPSALEHRDLPDVPMERTRASRGHRREPLIEPPRPTARTENLIDHDHPPPKLPYPVSGSKLALADPSVPHVAVSTERTWSNENPSRPVAPTKTRNQILPEVPMERFCASRGRRREPLCTSPGPSQPSESPSCKNNSSQSNRSFSVVNAEEISGRIGCPTAEKLKSVPMERTVARSCFHASLPPSNNFLFGDRNRFERNPARASPDPLTTYRPIPGPLHGRHFVPGVYPQISACSGPLWAFTEERRYRQPAEPVERDRHRLEVWLVGVEEARTQSVAVKEWTGRRGWDAVSGLESKRGQRKSDRKDK</sequence>
<feature type="compositionally biased region" description="Polar residues" evidence="1">
    <location>
        <begin position="87"/>
        <end position="96"/>
    </location>
</feature>
<evidence type="ECO:0000256" key="1">
    <source>
        <dbReference type="SAM" id="MobiDB-lite"/>
    </source>
</evidence>
<feature type="compositionally biased region" description="Low complexity" evidence="1">
    <location>
        <begin position="215"/>
        <end position="226"/>
    </location>
</feature>
<dbReference type="VEuPathDB" id="FungiDB:TREMEDRAFT_59107"/>
<evidence type="ECO:0000313" key="2">
    <source>
        <dbReference type="EMBL" id="RXK42650.1"/>
    </source>
</evidence>
<organism evidence="2 3">
    <name type="scientific">Tremella mesenterica</name>
    <name type="common">Jelly fungus</name>
    <dbReference type="NCBI Taxonomy" id="5217"/>
    <lineage>
        <taxon>Eukaryota</taxon>
        <taxon>Fungi</taxon>
        <taxon>Dikarya</taxon>
        <taxon>Basidiomycota</taxon>
        <taxon>Agaricomycotina</taxon>
        <taxon>Tremellomycetes</taxon>
        <taxon>Tremellales</taxon>
        <taxon>Tremellaceae</taxon>
        <taxon>Tremella</taxon>
    </lineage>
</organism>
<feature type="compositionally biased region" description="Basic and acidic residues" evidence="1">
    <location>
        <begin position="100"/>
        <end position="114"/>
    </location>
</feature>